<evidence type="ECO:0000256" key="1">
    <source>
        <dbReference type="ARBA" id="ARBA00004651"/>
    </source>
</evidence>
<evidence type="ECO:0000259" key="7">
    <source>
        <dbReference type="Pfam" id="PF01292"/>
    </source>
</evidence>
<sequence>MAKQIRVWDGPLRLFHWLLVLSVVTALYTGWLGGSWMGWHERAGLMIIGLLSFRMAWFVLGSTYARLSTLLCSLLALPQYLRGEWRGAGHNPLGVLSVFVMLAMLTWQAVSGLFTNDDIAFTGPLYRLVSSSLSNDLTRLHKLGMWIIIVLIMLHVLAIIIHAAVKQHNLVKPMLTGTTKQEYPEQKPARGGHGLAFVFALLIAVGGVYLAAGDWQPKPPPAPAVTPAW</sequence>
<evidence type="ECO:0000313" key="9">
    <source>
        <dbReference type="Proteomes" id="UP001294570"/>
    </source>
</evidence>
<keyword evidence="3 6" id="KW-0812">Transmembrane</keyword>
<dbReference type="EMBL" id="JAXIVU010000012">
    <property type="protein sequence ID" value="MDY7219771.1"/>
    <property type="molecule type" value="Genomic_DNA"/>
</dbReference>
<dbReference type="RefSeq" id="WP_321553857.1">
    <property type="nucleotide sequence ID" value="NZ_JAXIVU010000012.1"/>
</dbReference>
<organism evidence="8 9">
    <name type="scientific">Denitrificimonas halotolerans</name>
    <dbReference type="NCBI Taxonomy" id="3098930"/>
    <lineage>
        <taxon>Bacteria</taxon>
        <taxon>Pseudomonadati</taxon>
        <taxon>Pseudomonadota</taxon>
        <taxon>Gammaproteobacteria</taxon>
        <taxon>Pseudomonadales</taxon>
        <taxon>Pseudomonadaceae</taxon>
        <taxon>Denitrificimonas</taxon>
    </lineage>
</organism>
<evidence type="ECO:0000256" key="3">
    <source>
        <dbReference type="ARBA" id="ARBA00022692"/>
    </source>
</evidence>
<reference evidence="8 9" key="1">
    <citation type="submission" date="2023-12" db="EMBL/GenBank/DDBJ databases">
        <title>Denitrificimonas halotolerans sp. nov.,a novel species isolated from landfill leachate.</title>
        <authorList>
            <person name="Wang S."/>
        </authorList>
    </citation>
    <scope>NUCLEOTIDE SEQUENCE [LARGE SCALE GENOMIC DNA]</scope>
    <source>
        <strain evidence="8 9">JX-1</strain>
    </source>
</reference>
<dbReference type="Gene3D" id="1.20.950.20">
    <property type="entry name" value="Transmembrane di-heme cytochromes, Chain C"/>
    <property type="match status" value="1"/>
</dbReference>
<feature type="transmembrane region" description="Helical" evidence="6">
    <location>
        <begin position="65"/>
        <end position="81"/>
    </location>
</feature>
<name>A0ABU5GS01_9GAMM</name>
<dbReference type="InterPro" id="IPR016174">
    <property type="entry name" value="Di-haem_cyt_TM"/>
</dbReference>
<feature type="transmembrane region" description="Helical" evidence="6">
    <location>
        <begin position="14"/>
        <end position="31"/>
    </location>
</feature>
<dbReference type="Pfam" id="PF01292">
    <property type="entry name" value="Ni_hydr_CYTB"/>
    <property type="match status" value="1"/>
</dbReference>
<keyword evidence="9" id="KW-1185">Reference proteome</keyword>
<feature type="domain" description="Cytochrome b561 bacterial/Ni-hydrogenase" evidence="7">
    <location>
        <begin position="7"/>
        <end position="177"/>
    </location>
</feature>
<protein>
    <submittedName>
        <fullName evidence="8">Cytochrome b/b6 domain-containing protein</fullName>
    </submittedName>
</protein>
<dbReference type="InterPro" id="IPR011577">
    <property type="entry name" value="Cyt_b561_bac/Ni-Hgenase"/>
</dbReference>
<feature type="transmembrane region" description="Helical" evidence="6">
    <location>
        <begin position="194"/>
        <end position="212"/>
    </location>
</feature>
<feature type="transmembrane region" description="Helical" evidence="6">
    <location>
        <begin position="93"/>
        <end position="114"/>
    </location>
</feature>
<dbReference type="SUPFAM" id="SSF81342">
    <property type="entry name" value="Transmembrane di-heme cytochromes"/>
    <property type="match status" value="1"/>
</dbReference>
<evidence type="ECO:0000256" key="2">
    <source>
        <dbReference type="ARBA" id="ARBA00022475"/>
    </source>
</evidence>
<dbReference type="Proteomes" id="UP001294570">
    <property type="component" value="Unassembled WGS sequence"/>
</dbReference>
<evidence type="ECO:0000256" key="5">
    <source>
        <dbReference type="ARBA" id="ARBA00023136"/>
    </source>
</evidence>
<dbReference type="InterPro" id="IPR051542">
    <property type="entry name" value="Hydrogenase_cytochrome"/>
</dbReference>
<keyword evidence="5 6" id="KW-0472">Membrane</keyword>
<keyword evidence="4 6" id="KW-1133">Transmembrane helix</keyword>
<accession>A0ABU5GS01</accession>
<proteinExistence type="predicted"/>
<comment type="caution">
    <text evidence="8">The sequence shown here is derived from an EMBL/GenBank/DDBJ whole genome shotgun (WGS) entry which is preliminary data.</text>
</comment>
<dbReference type="PANTHER" id="PTHR30485:SF2">
    <property type="entry name" value="BLL0597 PROTEIN"/>
    <property type="match status" value="1"/>
</dbReference>
<keyword evidence="2" id="KW-1003">Cell membrane</keyword>
<dbReference type="PANTHER" id="PTHR30485">
    <property type="entry name" value="NI/FE-HYDROGENASE 1 B-TYPE CYTOCHROME SUBUNIT"/>
    <property type="match status" value="1"/>
</dbReference>
<comment type="subcellular location">
    <subcellularLocation>
        <location evidence="1">Cell membrane</location>
        <topology evidence="1">Multi-pass membrane protein</topology>
    </subcellularLocation>
</comment>
<feature type="transmembrane region" description="Helical" evidence="6">
    <location>
        <begin position="143"/>
        <end position="165"/>
    </location>
</feature>
<evidence type="ECO:0000256" key="4">
    <source>
        <dbReference type="ARBA" id="ARBA00022989"/>
    </source>
</evidence>
<evidence type="ECO:0000313" key="8">
    <source>
        <dbReference type="EMBL" id="MDY7219771.1"/>
    </source>
</evidence>
<evidence type="ECO:0000256" key="6">
    <source>
        <dbReference type="SAM" id="Phobius"/>
    </source>
</evidence>
<gene>
    <name evidence="8" type="ORF">TOI97_09385</name>
</gene>